<evidence type="ECO:0008006" key="3">
    <source>
        <dbReference type="Google" id="ProtNLM"/>
    </source>
</evidence>
<dbReference type="eggNOG" id="COG0715">
    <property type="taxonomic scope" value="Bacteria"/>
</dbReference>
<dbReference type="AlphaFoldDB" id="E8RP27"/>
<dbReference type="RefSeq" id="WP_013478829.1">
    <property type="nucleotide sequence ID" value="NC_014816.1"/>
</dbReference>
<name>E8RP27_ASTEC</name>
<dbReference type="Gene3D" id="3.40.190.270">
    <property type="match status" value="1"/>
</dbReference>
<gene>
    <name evidence="1" type="ordered locus">Astex_1324</name>
</gene>
<dbReference type="Proteomes" id="UP000001492">
    <property type="component" value="Chromosome 1"/>
</dbReference>
<evidence type="ECO:0000313" key="2">
    <source>
        <dbReference type="Proteomes" id="UP000001492"/>
    </source>
</evidence>
<dbReference type="OrthoDB" id="7467011at2"/>
<evidence type="ECO:0000313" key="1">
    <source>
        <dbReference type="EMBL" id="ADU12997.1"/>
    </source>
</evidence>
<organism evidence="1 2">
    <name type="scientific">Asticcacaulis excentricus (strain ATCC 15261 / DSM 4724 / KCTC 12464 / NCIMB 9791 / VKM B-1370 / CB 48)</name>
    <dbReference type="NCBI Taxonomy" id="573065"/>
    <lineage>
        <taxon>Bacteria</taxon>
        <taxon>Pseudomonadati</taxon>
        <taxon>Pseudomonadota</taxon>
        <taxon>Alphaproteobacteria</taxon>
        <taxon>Caulobacterales</taxon>
        <taxon>Caulobacteraceae</taxon>
        <taxon>Asticcacaulis</taxon>
    </lineage>
</organism>
<sequence>MSVRPSASLTSPPSASSQMPSQLVWYARCPTLTAMGLLAHRGVLQREFRRDPVNFISVRETSLPSVRQGYLDHSLANLVREGDAATALWSYGVNERSRLLAIGHTWHTVLVVVPARSSINGLADLKGRTLALPREAGSFSPARVRSLRAWDSILDVSGLKGADVTFFNIVAGHPSTPFGDIARREIEAVMGGQADAGLLFGAKGIELARTAGLKVVHAFEAADIRSDARLKGLAELRTLTIDYPFLEANEAIVSRLVQALALASDWARSFPKQALSHIAEEGKVEADDAVRAYGDLIPESTALGAEEARLMDIKGLLDWLKQRQAVPEALVLSDWNRTDLLTTKELPYPSKRLNAVA</sequence>
<dbReference type="EMBL" id="CP002395">
    <property type="protein sequence ID" value="ADU12997.1"/>
    <property type="molecule type" value="Genomic_DNA"/>
</dbReference>
<reference evidence="2" key="1">
    <citation type="submission" date="2010-12" db="EMBL/GenBank/DDBJ databases">
        <title>Complete sequence of chromosome 1 of Asticcacaulis excentricus CB 48.</title>
        <authorList>
            <consortium name="US DOE Joint Genome Institute"/>
            <person name="Lucas S."/>
            <person name="Copeland A."/>
            <person name="Lapidus A."/>
            <person name="Cheng J.-F."/>
            <person name="Bruce D."/>
            <person name="Goodwin L."/>
            <person name="Pitluck S."/>
            <person name="Teshima H."/>
            <person name="Davenport K."/>
            <person name="Detter J.C."/>
            <person name="Han C."/>
            <person name="Tapia R."/>
            <person name="Land M."/>
            <person name="Hauser L."/>
            <person name="Jeffries C."/>
            <person name="Kyrpides N."/>
            <person name="Ivanova N."/>
            <person name="Ovchinnikova G."/>
            <person name="Brun Y.V."/>
            <person name="Woyke T."/>
        </authorList>
    </citation>
    <scope>NUCLEOTIDE SEQUENCE [LARGE SCALE GENOMIC DNA]</scope>
    <source>
        <strain evidence="2">ATCC 15261 / DSM 4724 / KCTC 12464 / NCIMB 9791 / VKM B-1370 / CB 48</strain>
    </source>
</reference>
<accession>E8RP27</accession>
<dbReference type="Gene3D" id="3.40.190.10">
    <property type="entry name" value="Periplasmic binding protein-like II"/>
    <property type="match status" value="1"/>
</dbReference>
<proteinExistence type="predicted"/>
<keyword evidence="2" id="KW-1185">Reference proteome</keyword>
<dbReference type="HOGENOM" id="CLU_806255_0_0_5"/>
<protein>
    <recommendedName>
        <fullName evidence="3">Dibenzothiophene desulfurization enzyme B</fullName>
    </recommendedName>
</protein>
<dbReference type="STRING" id="573065.Astex_1324"/>
<dbReference type="SUPFAM" id="SSF53850">
    <property type="entry name" value="Periplasmic binding protein-like II"/>
    <property type="match status" value="1"/>
</dbReference>
<dbReference type="KEGG" id="aex:Astex_1324"/>